<comment type="caution">
    <text evidence="1">The sequence shown here is derived from an EMBL/GenBank/DDBJ whole genome shotgun (WGS) entry which is preliminary data.</text>
</comment>
<name>A0AA39IVF8_9AGAR</name>
<dbReference type="EMBL" id="JAUEPT010000141">
    <property type="protein sequence ID" value="KAK0430590.1"/>
    <property type="molecule type" value="Genomic_DNA"/>
</dbReference>
<protein>
    <submittedName>
        <fullName evidence="1">Uncharacterized protein</fullName>
    </submittedName>
</protein>
<evidence type="ECO:0000313" key="1">
    <source>
        <dbReference type="EMBL" id="KAK0430590.1"/>
    </source>
</evidence>
<reference evidence="1" key="1">
    <citation type="submission" date="2023-06" db="EMBL/GenBank/DDBJ databases">
        <authorList>
            <consortium name="Lawrence Berkeley National Laboratory"/>
            <person name="Ahrendt S."/>
            <person name="Sahu N."/>
            <person name="Indic B."/>
            <person name="Wong-Bajracharya J."/>
            <person name="Merenyi Z."/>
            <person name="Ke H.-M."/>
            <person name="Monk M."/>
            <person name="Kocsube S."/>
            <person name="Drula E."/>
            <person name="Lipzen A."/>
            <person name="Balint B."/>
            <person name="Henrissat B."/>
            <person name="Andreopoulos B."/>
            <person name="Martin F.M."/>
            <person name="Harder C.B."/>
            <person name="Rigling D."/>
            <person name="Ford K.L."/>
            <person name="Foster G.D."/>
            <person name="Pangilinan J."/>
            <person name="Papanicolaou A."/>
            <person name="Barry K."/>
            <person name="LaButti K."/>
            <person name="Viragh M."/>
            <person name="Koriabine M."/>
            <person name="Yan M."/>
            <person name="Riley R."/>
            <person name="Champramary S."/>
            <person name="Plett K.L."/>
            <person name="Tsai I.J."/>
            <person name="Slot J."/>
            <person name="Sipos G."/>
            <person name="Plett J."/>
            <person name="Nagy L.G."/>
            <person name="Grigoriev I.V."/>
        </authorList>
    </citation>
    <scope>NUCLEOTIDE SEQUENCE</scope>
    <source>
        <strain evidence="1">FPL87.14</strain>
    </source>
</reference>
<organism evidence="1 2">
    <name type="scientific">Armillaria borealis</name>
    <dbReference type="NCBI Taxonomy" id="47425"/>
    <lineage>
        <taxon>Eukaryota</taxon>
        <taxon>Fungi</taxon>
        <taxon>Dikarya</taxon>
        <taxon>Basidiomycota</taxon>
        <taxon>Agaricomycotina</taxon>
        <taxon>Agaricomycetes</taxon>
        <taxon>Agaricomycetidae</taxon>
        <taxon>Agaricales</taxon>
        <taxon>Marasmiineae</taxon>
        <taxon>Physalacriaceae</taxon>
        <taxon>Armillaria</taxon>
    </lineage>
</organism>
<dbReference type="AlphaFoldDB" id="A0AA39IVF8"/>
<evidence type="ECO:0000313" key="2">
    <source>
        <dbReference type="Proteomes" id="UP001175226"/>
    </source>
</evidence>
<proteinExistence type="predicted"/>
<keyword evidence="2" id="KW-1185">Reference proteome</keyword>
<gene>
    <name evidence="1" type="ORF">EV421DRAFT_1912711</name>
</gene>
<dbReference type="Proteomes" id="UP001175226">
    <property type="component" value="Unassembled WGS sequence"/>
</dbReference>
<sequence>MPPRRAPLPEGIEHDSQTNKVRCLLCHEFDPYGSGKWMILKSLKNHLQSTKHDSNRIRKVHQEQQCAAEAQKIASTYHHGTTSLEAPNSDAQLPSGIGMFTENPDVIMANDESEIPDDLWMQCPLIPISLLDHLAFDEEDERAHLHRQYLLMLEEALSGSNESEAEETDETMAYLADEFRALDLEPLADEEDISNYFNGISQDNNFSPYPNKTTALLDILDNLPHLRLSTSHMQMILWLL</sequence>
<accession>A0AA39IVF8</accession>